<dbReference type="Proteomes" id="UP001166093">
    <property type="component" value="Unassembled WGS sequence"/>
</dbReference>
<proteinExistence type="inferred from homology"/>
<dbReference type="Gene3D" id="3.20.20.80">
    <property type="entry name" value="Glycosidases"/>
    <property type="match status" value="2"/>
</dbReference>
<feature type="signal peptide" evidence="4">
    <location>
        <begin position="1"/>
        <end position="16"/>
    </location>
</feature>
<evidence type="ECO:0000259" key="5">
    <source>
        <dbReference type="Pfam" id="PF01229"/>
    </source>
</evidence>
<protein>
    <submittedName>
        <fullName evidence="7">IDUA iduronidase</fullName>
    </submittedName>
</protein>
<gene>
    <name evidence="7" type="primary">Idua</name>
    <name evidence="7" type="ORF">GTO93_0006328</name>
</gene>
<organism evidence="7 8">
    <name type="scientific">Polyodon spathula</name>
    <name type="common">North American paddlefish</name>
    <name type="synonym">Squalus spathula</name>
    <dbReference type="NCBI Taxonomy" id="7913"/>
    <lineage>
        <taxon>Eukaryota</taxon>
        <taxon>Metazoa</taxon>
        <taxon>Chordata</taxon>
        <taxon>Craniata</taxon>
        <taxon>Vertebrata</taxon>
        <taxon>Euteleostomi</taxon>
        <taxon>Actinopterygii</taxon>
        <taxon>Chondrostei</taxon>
        <taxon>Acipenseriformes</taxon>
        <taxon>Polyodontidae</taxon>
        <taxon>Polyodon</taxon>
    </lineage>
</organism>
<name>A0ABS2XD15_POLSP</name>
<comment type="similarity">
    <text evidence="1">Belongs to the glycosyl hydrolase 39 family.</text>
</comment>
<evidence type="ECO:0000313" key="7">
    <source>
        <dbReference type="EMBL" id="MBN3272010.1"/>
    </source>
</evidence>
<dbReference type="PANTHER" id="PTHR12631:SF8">
    <property type="entry name" value="ALPHA-L-IDURONIDASE"/>
    <property type="match status" value="1"/>
</dbReference>
<dbReference type="InterPro" id="IPR017853">
    <property type="entry name" value="GH"/>
</dbReference>
<keyword evidence="4" id="KW-0732">Signal</keyword>
<evidence type="ECO:0000313" key="8">
    <source>
        <dbReference type="Proteomes" id="UP001166093"/>
    </source>
</evidence>
<feature type="domain" description="Glycosyl hydrolases family 39 N-terminal catalytic" evidence="5">
    <location>
        <begin position="32"/>
        <end position="94"/>
    </location>
</feature>
<evidence type="ECO:0000256" key="1">
    <source>
        <dbReference type="ARBA" id="ARBA00008875"/>
    </source>
</evidence>
<dbReference type="InterPro" id="IPR049167">
    <property type="entry name" value="GH39_C"/>
</dbReference>
<reference evidence="7" key="1">
    <citation type="journal article" date="2021" name="Cell">
        <title>Tracing the genetic footprints of vertebrate landing in non-teleost ray-finned fishes.</title>
        <authorList>
            <person name="Bi X."/>
            <person name="Wang K."/>
            <person name="Yang L."/>
            <person name="Pan H."/>
            <person name="Jiang H."/>
            <person name="Wei Q."/>
            <person name="Fang M."/>
            <person name="Yu H."/>
            <person name="Zhu C."/>
            <person name="Cai Y."/>
            <person name="He Y."/>
            <person name="Gan X."/>
            <person name="Zeng H."/>
            <person name="Yu D."/>
            <person name="Zhu Y."/>
            <person name="Jiang H."/>
            <person name="Qiu Q."/>
            <person name="Yang H."/>
            <person name="Zhang Y.E."/>
            <person name="Wang W."/>
            <person name="Zhu M."/>
            <person name="He S."/>
            <person name="Zhang G."/>
        </authorList>
    </citation>
    <scope>NUCLEOTIDE SEQUENCE</scope>
    <source>
        <strain evidence="7">Pddl_001</strain>
    </source>
</reference>
<feature type="non-terminal residue" evidence="7">
    <location>
        <position position="345"/>
    </location>
</feature>
<dbReference type="Pfam" id="PF01229">
    <property type="entry name" value="Glyco_hydro_39"/>
    <property type="match status" value="2"/>
</dbReference>
<dbReference type="EMBL" id="JAAWVQ010015674">
    <property type="protein sequence ID" value="MBN3272010.1"/>
    <property type="molecule type" value="Genomic_DNA"/>
</dbReference>
<dbReference type="InterPro" id="IPR051923">
    <property type="entry name" value="Glycosyl_Hydrolase_39"/>
</dbReference>
<dbReference type="InterPro" id="IPR013783">
    <property type="entry name" value="Ig-like_fold"/>
</dbReference>
<dbReference type="Gene3D" id="2.60.40.10">
    <property type="entry name" value="Immunoglobulins"/>
    <property type="match status" value="1"/>
</dbReference>
<feature type="chain" id="PRO_5046582080" evidence="4">
    <location>
        <begin position="17"/>
        <end position="345"/>
    </location>
</feature>
<comment type="caution">
    <text evidence="7">The sequence shown here is derived from an EMBL/GenBank/DDBJ whole genome shotgun (WGS) entry which is preliminary data.</text>
</comment>
<dbReference type="InterPro" id="IPR000514">
    <property type="entry name" value="Glyco_hydro_39"/>
</dbReference>
<evidence type="ECO:0000256" key="2">
    <source>
        <dbReference type="ARBA" id="ARBA00022801"/>
    </source>
</evidence>
<evidence type="ECO:0000259" key="6">
    <source>
        <dbReference type="Pfam" id="PF21200"/>
    </source>
</evidence>
<dbReference type="SUPFAM" id="SSF51445">
    <property type="entry name" value="(Trans)glycosidases"/>
    <property type="match status" value="1"/>
</dbReference>
<keyword evidence="2" id="KW-0378">Hydrolase</keyword>
<evidence type="ECO:0000256" key="3">
    <source>
        <dbReference type="ARBA" id="ARBA00023295"/>
    </source>
</evidence>
<dbReference type="PANTHER" id="PTHR12631">
    <property type="entry name" value="ALPHA-L-IDURONIDASE"/>
    <property type="match status" value="1"/>
</dbReference>
<keyword evidence="3" id="KW-0326">Glycosidase</keyword>
<accession>A0ABS2XD15</accession>
<feature type="domain" description="Glycosyl hydrolases family 39 N-terminal catalytic" evidence="5">
    <location>
        <begin position="135"/>
        <end position="202"/>
    </location>
</feature>
<dbReference type="Pfam" id="PF21200">
    <property type="entry name" value="Glyco_hydro_39_C"/>
    <property type="match status" value="1"/>
</dbReference>
<feature type="domain" description="Alpha-L-iduronidase C-terminal" evidence="6">
    <location>
        <begin position="298"/>
        <end position="332"/>
    </location>
</feature>
<dbReference type="PRINTS" id="PR00745">
    <property type="entry name" value="GLHYDRLASE39"/>
</dbReference>
<feature type="non-terminal residue" evidence="7">
    <location>
        <position position="1"/>
    </location>
</feature>
<sequence length="345" mass="39378">MHWLLELRLIFCLVLYCPFFHVSVFPKFPSCVSLISGFELMGSASGYFTDFEDKKQVVEWKNRVAVIAKRYINKYGLGYVSQWNFETWNEPKYKYGLGYVSQWNFETWNEPKLHLVSFIFSSLCVFMIELTCICLQGRGSSLHILEQEVETTQEIQKHFHGFKPVPLYSSEADPLVGWSKPSIWRADVTYASMVVKVSGIISGENTQYILHLQSEFLNKVMHILMVLVVLGMDILISYSSDATVTATLILLVFSSVTVVCEKQISSDIGASGESVNMTLGVLASTHETAVTVNLNHYAAQLEKAEVSGFYRMHAVDYWGRPGEYSLPEKYTEEHWNLSFLLKYII</sequence>
<keyword evidence="8" id="KW-1185">Reference proteome</keyword>
<evidence type="ECO:0000256" key="4">
    <source>
        <dbReference type="SAM" id="SignalP"/>
    </source>
</evidence>
<dbReference type="InterPro" id="IPR049166">
    <property type="entry name" value="GH39_cat"/>
</dbReference>